<dbReference type="GO" id="GO:0005886">
    <property type="term" value="C:plasma membrane"/>
    <property type="evidence" value="ECO:0007669"/>
    <property type="project" value="TreeGrafter"/>
</dbReference>
<dbReference type="EMBL" id="MOBI01000006">
    <property type="protein sequence ID" value="RON02979.1"/>
    <property type="molecule type" value="Genomic_DNA"/>
</dbReference>
<keyword evidence="4 6" id="KW-1133">Transmembrane helix</keyword>
<name>A0A423GY26_9PSED</name>
<keyword evidence="5 6" id="KW-0472">Membrane</keyword>
<evidence type="ECO:0000313" key="9">
    <source>
        <dbReference type="Proteomes" id="UP000284684"/>
    </source>
</evidence>
<dbReference type="InterPro" id="IPR007267">
    <property type="entry name" value="GtrA_DPMS_TM"/>
</dbReference>
<dbReference type="InterPro" id="IPR051401">
    <property type="entry name" value="GtrA_CellWall_Glycosyl"/>
</dbReference>
<comment type="caution">
    <text evidence="8">The sequence shown here is derived from an EMBL/GenBank/DDBJ whole genome shotgun (WGS) entry which is preliminary data.</text>
</comment>
<comment type="similarity">
    <text evidence="2">Belongs to the GtrA family.</text>
</comment>
<dbReference type="Pfam" id="PF04138">
    <property type="entry name" value="GtrA_DPMS_TM"/>
    <property type="match status" value="1"/>
</dbReference>
<organism evidence="8 9">
    <name type="scientific">Pseudomonas brassicacearum</name>
    <dbReference type="NCBI Taxonomy" id="930166"/>
    <lineage>
        <taxon>Bacteria</taxon>
        <taxon>Pseudomonadati</taxon>
        <taxon>Pseudomonadota</taxon>
        <taxon>Gammaproteobacteria</taxon>
        <taxon>Pseudomonadales</taxon>
        <taxon>Pseudomonadaceae</taxon>
        <taxon>Pseudomonas</taxon>
    </lineage>
</organism>
<evidence type="ECO:0000256" key="3">
    <source>
        <dbReference type="ARBA" id="ARBA00022692"/>
    </source>
</evidence>
<gene>
    <name evidence="8" type="ORF">BK658_05790</name>
</gene>
<evidence type="ECO:0000256" key="2">
    <source>
        <dbReference type="ARBA" id="ARBA00009399"/>
    </source>
</evidence>
<evidence type="ECO:0000256" key="4">
    <source>
        <dbReference type="ARBA" id="ARBA00022989"/>
    </source>
</evidence>
<feature type="transmembrane region" description="Helical" evidence="6">
    <location>
        <begin position="83"/>
        <end position="104"/>
    </location>
</feature>
<dbReference type="AlphaFoldDB" id="A0A423GY26"/>
<evidence type="ECO:0000256" key="1">
    <source>
        <dbReference type="ARBA" id="ARBA00004141"/>
    </source>
</evidence>
<reference evidence="8 9" key="1">
    <citation type="submission" date="2016-10" db="EMBL/GenBank/DDBJ databases">
        <title>Comparative genome analysis of multiple Pseudomonas spp. focuses on biocontrol and plant growth promoting traits.</title>
        <authorList>
            <person name="Tao X.-Y."/>
            <person name="Taylor C.G."/>
        </authorList>
    </citation>
    <scope>NUCLEOTIDE SEQUENCE [LARGE SCALE GENOMIC DNA]</scope>
    <source>
        <strain evidence="8 9">37D10</strain>
    </source>
</reference>
<protein>
    <recommendedName>
        <fullName evidence="7">GtrA/DPMS transmembrane domain-containing protein</fullName>
    </recommendedName>
</protein>
<feature type="transmembrane region" description="Helical" evidence="6">
    <location>
        <begin position="20"/>
        <end position="41"/>
    </location>
</feature>
<comment type="subcellular location">
    <subcellularLocation>
        <location evidence="1">Membrane</location>
        <topology evidence="1">Multi-pass membrane protein</topology>
    </subcellularLocation>
</comment>
<dbReference type="GO" id="GO:0000271">
    <property type="term" value="P:polysaccharide biosynthetic process"/>
    <property type="evidence" value="ECO:0007669"/>
    <property type="project" value="InterPro"/>
</dbReference>
<dbReference type="PANTHER" id="PTHR38459:SF1">
    <property type="entry name" value="PROPHAGE BACTOPRENOL-LINKED GLUCOSE TRANSLOCASE HOMOLOG"/>
    <property type="match status" value="1"/>
</dbReference>
<feature type="transmembrane region" description="Helical" evidence="6">
    <location>
        <begin position="110"/>
        <end position="131"/>
    </location>
</feature>
<evidence type="ECO:0000256" key="5">
    <source>
        <dbReference type="ARBA" id="ARBA00023136"/>
    </source>
</evidence>
<accession>A0A423GY26</accession>
<feature type="domain" description="GtrA/DPMS transmembrane" evidence="7">
    <location>
        <begin position="19"/>
        <end position="132"/>
    </location>
</feature>
<dbReference type="Proteomes" id="UP000284684">
    <property type="component" value="Unassembled WGS sequence"/>
</dbReference>
<sequence>MRKLLSKLPDRASTIELLRYGVIGLLTNSIGYMVYLLITYAGGTPKITMSVLYAVGTAIGFIGNRKWTFSHDGDLLSAGARYIFAHSLGYTLNLSILIVMVDYLGYPHQWVQILSIFAVAGFLFLMFKFFVFPKASVDQRSEA</sequence>
<dbReference type="PANTHER" id="PTHR38459">
    <property type="entry name" value="PROPHAGE BACTOPRENOL-LINKED GLUCOSE TRANSLOCASE HOMOLOG"/>
    <property type="match status" value="1"/>
</dbReference>
<feature type="transmembrane region" description="Helical" evidence="6">
    <location>
        <begin position="47"/>
        <end position="63"/>
    </location>
</feature>
<proteinExistence type="inferred from homology"/>
<dbReference type="RefSeq" id="WP_123581502.1">
    <property type="nucleotide sequence ID" value="NZ_MOBI01000006.1"/>
</dbReference>
<evidence type="ECO:0000256" key="6">
    <source>
        <dbReference type="SAM" id="Phobius"/>
    </source>
</evidence>
<evidence type="ECO:0000259" key="7">
    <source>
        <dbReference type="Pfam" id="PF04138"/>
    </source>
</evidence>
<keyword evidence="3 6" id="KW-0812">Transmembrane</keyword>
<evidence type="ECO:0000313" key="8">
    <source>
        <dbReference type="EMBL" id="RON02979.1"/>
    </source>
</evidence>